<evidence type="ECO:0000256" key="2">
    <source>
        <dbReference type="ARBA" id="ARBA00004429"/>
    </source>
</evidence>
<keyword evidence="8 16" id="KW-0812">Transmembrane</keyword>
<dbReference type="PANTHER" id="PTHR13285">
    <property type="entry name" value="ACYLTRANSFERASE"/>
    <property type="match status" value="1"/>
</dbReference>
<evidence type="ECO:0000256" key="5">
    <source>
        <dbReference type="ARBA" id="ARBA00016084"/>
    </source>
</evidence>
<feature type="transmembrane region" description="Helical" evidence="16">
    <location>
        <begin position="403"/>
        <end position="420"/>
    </location>
</feature>
<feature type="transmembrane region" description="Helical" evidence="16">
    <location>
        <begin position="234"/>
        <end position="252"/>
    </location>
</feature>
<dbReference type="CDD" id="cd14444">
    <property type="entry name" value="AlgX_N_like_1"/>
    <property type="match status" value="1"/>
</dbReference>
<evidence type="ECO:0000256" key="7">
    <source>
        <dbReference type="ARBA" id="ARBA00022679"/>
    </source>
</evidence>
<feature type="domain" description="AlgX/AlgJ SGNH hydrolase-like" evidence="17">
    <location>
        <begin position="538"/>
        <end position="804"/>
    </location>
</feature>
<evidence type="ECO:0000256" key="12">
    <source>
        <dbReference type="ARBA" id="ARBA00022989"/>
    </source>
</evidence>
<evidence type="ECO:0000256" key="10">
    <source>
        <dbReference type="ARBA" id="ARBA00022764"/>
    </source>
</evidence>
<dbReference type="Pfam" id="PF16822">
    <property type="entry name" value="ALGX"/>
    <property type="match status" value="1"/>
</dbReference>
<evidence type="ECO:0000256" key="1">
    <source>
        <dbReference type="ARBA" id="ARBA00004418"/>
    </source>
</evidence>
<keyword evidence="10" id="KW-0574">Periplasm</keyword>
<evidence type="ECO:0000256" key="8">
    <source>
        <dbReference type="ARBA" id="ARBA00022692"/>
    </source>
</evidence>
<feature type="transmembrane region" description="Helical" evidence="16">
    <location>
        <begin position="142"/>
        <end position="161"/>
    </location>
</feature>
<evidence type="ECO:0000256" key="3">
    <source>
        <dbReference type="ARBA" id="ARBA00005182"/>
    </source>
</evidence>
<feature type="transmembrane region" description="Helical" evidence="16">
    <location>
        <begin position="67"/>
        <end position="86"/>
    </location>
</feature>
<feature type="transmembrane region" description="Helical" evidence="16">
    <location>
        <begin position="29"/>
        <end position="55"/>
    </location>
</feature>
<keyword evidence="7" id="KW-0808">Transferase</keyword>
<sequence>MVFLPAFLLAYAASPAAWRNVVLLIGSWLFYGWLSPLFLSLHIVLTIVAWVGGLLVDRARQGSTGRVRLLVALIVFNTAVLCWYKYANIVAGSWNQLITYYGAMPLQWQRVALPAGLSFIVLQAISYLVDVHRHTVPVERSFINYATYISMFGHSIAGPIIRYDWVRRELVQRHFNRQNFALGARRFMIGMSMKVLVADTLSPLVDVAFHLPEPSLADAWIGCLAYSLQLFFDFAGYSAMAIGLGLMLGFHFPENFNRPYLASSIQDFWRRWHLSLSSWLRDYLYIALGGNRHGVWNTYRNLFLTMAIAGLWHGGDSWNYLLWGAAHGVALCVDRAWSRSSLPAVPKPLAHVLTLLFVCLAWTLFRAPDFATALKMYAGQFGLHGLGLGDALAVTLRPAHGMAALLGVACVLAPLLQVRADCQPRDGPFSLLPVLRSVAMTAPSAVPPPPSELAVRTCGVAGITLAVFIGVGLLASCMLLASGKVELLPKPLTLEAALHGEVTHKLARQLSGTFLAQRAADIERGASWLLFHDTGPRVRQGCPGWLFLTDEFRLNRDALANAQHKAQAVIDVQRSLKKRGIDLLVAVVPDKSRIAAAQLCGLYRPDVQQARVAQWTNSLKAAGVDTLDLTATLQPLGETAYLRTDTHWSECGANAAARALALHLRKAGFQATPQRQFQTSIAPIADRPGDLVRLAGLDWLPLSLQPAAQSVAATQITELASDAAAGGDNLDDLFGDSNLPNVALIGTSFSRNSGFVGFLQRELGAPIGNFAKDGGEFSGAANVYFDNLAFRQTPPKLLIWEIPERDLQTVYVRIENIEHVPGSVAGNKKP</sequence>
<evidence type="ECO:0000256" key="9">
    <source>
        <dbReference type="ARBA" id="ARBA00022729"/>
    </source>
</evidence>
<gene>
    <name evidence="18" type="ORF">CFBP3846_04551</name>
</gene>
<evidence type="ECO:0000256" key="6">
    <source>
        <dbReference type="ARBA" id="ARBA00022475"/>
    </source>
</evidence>
<evidence type="ECO:0000256" key="15">
    <source>
        <dbReference type="ARBA" id="ARBA00031030"/>
    </source>
</evidence>
<accession>A0ABY1UF45</accession>
<feature type="transmembrane region" description="Helical" evidence="16">
    <location>
        <begin position="349"/>
        <end position="365"/>
    </location>
</feature>
<feature type="transmembrane region" description="Helical" evidence="16">
    <location>
        <begin position="111"/>
        <end position="130"/>
    </location>
</feature>
<dbReference type="PIRSF" id="PIRSF500217">
    <property type="entry name" value="AlgI"/>
    <property type="match status" value="1"/>
</dbReference>
<evidence type="ECO:0000259" key="17">
    <source>
        <dbReference type="Pfam" id="PF16822"/>
    </source>
</evidence>
<dbReference type="PIRSF" id="PIRSF016636">
    <property type="entry name" value="AlgI_DltB"/>
    <property type="match status" value="1"/>
</dbReference>
<dbReference type="EMBL" id="LT963402">
    <property type="protein sequence ID" value="SOS28943.1"/>
    <property type="molecule type" value="Genomic_DNA"/>
</dbReference>
<keyword evidence="14" id="KW-0012">Acyltransferase</keyword>
<comment type="pathway">
    <text evidence="3">Glycan biosynthesis; alginate biosynthesis.</text>
</comment>
<keyword evidence="12 16" id="KW-1133">Transmembrane helix</keyword>
<keyword evidence="9" id="KW-0732">Signal</keyword>
<reference evidence="18 19" key="1">
    <citation type="submission" date="2017-11" db="EMBL/GenBank/DDBJ databases">
        <authorList>
            <person name="Blom J."/>
        </authorList>
    </citation>
    <scope>NUCLEOTIDE SEQUENCE [LARGE SCALE GENOMIC DNA]</scope>
    <source>
        <strain evidence="18 19">CFBP3846</strain>
    </source>
</reference>
<keyword evidence="19" id="KW-1185">Reference proteome</keyword>
<feature type="transmembrane region" description="Helical" evidence="16">
    <location>
        <begin position="453"/>
        <end position="481"/>
    </location>
</feature>
<evidence type="ECO:0000256" key="14">
    <source>
        <dbReference type="ARBA" id="ARBA00023315"/>
    </source>
</evidence>
<dbReference type="Pfam" id="PF03062">
    <property type="entry name" value="MBOAT"/>
    <property type="match status" value="1"/>
</dbReference>
<dbReference type="PANTHER" id="PTHR13285:SF23">
    <property type="entry name" value="TEICHOIC ACID D-ALANYLTRANSFERASE"/>
    <property type="match status" value="1"/>
</dbReference>
<evidence type="ECO:0000313" key="18">
    <source>
        <dbReference type="EMBL" id="SOS28943.1"/>
    </source>
</evidence>
<evidence type="ECO:0000256" key="16">
    <source>
        <dbReference type="SAM" id="Phobius"/>
    </source>
</evidence>
<keyword evidence="11" id="KW-0016">Alginate biosynthesis</keyword>
<evidence type="ECO:0000256" key="11">
    <source>
        <dbReference type="ARBA" id="ARBA00022841"/>
    </source>
</evidence>
<dbReference type="InterPro" id="IPR051085">
    <property type="entry name" value="MB_O-acyltransferase"/>
</dbReference>
<comment type="subcellular location">
    <subcellularLocation>
        <location evidence="2">Cell inner membrane</location>
        <topology evidence="2">Multi-pass membrane protein</topology>
    </subcellularLocation>
    <subcellularLocation>
        <location evidence="1">Periplasm</location>
    </subcellularLocation>
</comment>
<comment type="similarity">
    <text evidence="4">Belongs to the membrane-bound acyltransferase family.</text>
</comment>
<keyword evidence="13 16" id="KW-0472">Membrane</keyword>
<protein>
    <recommendedName>
        <fullName evidence="5">Probable alginate O-acetylase AlgI</fullName>
    </recommendedName>
    <alternativeName>
        <fullName evidence="15">Alginate biosynthesis protein AlgI</fullName>
    </alternativeName>
</protein>
<dbReference type="Proteomes" id="UP000239665">
    <property type="component" value="Chromosome 1"/>
</dbReference>
<dbReference type="InterPro" id="IPR031811">
    <property type="entry name" value="ALGX/ALGJ_SGNH-like"/>
</dbReference>
<evidence type="ECO:0000313" key="19">
    <source>
        <dbReference type="Proteomes" id="UP000239665"/>
    </source>
</evidence>
<dbReference type="InterPro" id="IPR004299">
    <property type="entry name" value="MBOAT_fam"/>
</dbReference>
<proteinExistence type="inferred from homology"/>
<evidence type="ECO:0000256" key="13">
    <source>
        <dbReference type="ARBA" id="ARBA00023136"/>
    </source>
</evidence>
<name>A0ABY1UF45_PSESX</name>
<keyword evidence="6" id="KW-1003">Cell membrane</keyword>
<evidence type="ECO:0000256" key="4">
    <source>
        <dbReference type="ARBA" id="ARBA00010323"/>
    </source>
</evidence>
<dbReference type="InterPro" id="IPR024194">
    <property type="entry name" value="Ac/AlaTfrase_AlgI/DltB"/>
</dbReference>
<dbReference type="InterPro" id="IPR028362">
    <property type="entry name" value="AlgI"/>
</dbReference>
<organism evidence="18 19">
    <name type="scientific">Pseudomonas syringae pv. avii</name>
    <dbReference type="NCBI Taxonomy" id="663959"/>
    <lineage>
        <taxon>Bacteria</taxon>
        <taxon>Pseudomonadati</taxon>
        <taxon>Pseudomonadota</taxon>
        <taxon>Gammaproteobacteria</taxon>
        <taxon>Pseudomonadales</taxon>
        <taxon>Pseudomonadaceae</taxon>
        <taxon>Pseudomonas</taxon>
        <taxon>Pseudomonas syringae</taxon>
    </lineage>
</organism>